<dbReference type="InterPro" id="IPR024771">
    <property type="entry name" value="SUZ"/>
</dbReference>
<dbReference type="GeneID" id="59351884"/>
<gene>
    <name evidence="3" type="ORF">MIND_01290400</name>
</gene>
<evidence type="ECO:0000259" key="2">
    <source>
        <dbReference type="PROSITE" id="PS51673"/>
    </source>
</evidence>
<proteinExistence type="predicted"/>
<dbReference type="PROSITE" id="PS51673">
    <property type="entry name" value="SUZ"/>
    <property type="match status" value="1"/>
</dbReference>
<organism evidence="3 4">
    <name type="scientific">Mycena indigotica</name>
    <dbReference type="NCBI Taxonomy" id="2126181"/>
    <lineage>
        <taxon>Eukaryota</taxon>
        <taxon>Fungi</taxon>
        <taxon>Dikarya</taxon>
        <taxon>Basidiomycota</taxon>
        <taxon>Agaricomycotina</taxon>
        <taxon>Agaricomycetes</taxon>
        <taxon>Agaricomycetidae</taxon>
        <taxon>Agaricales</taxon>
        <taxon>Marasmiineae</taxon>
        <taxon>Mycenaceae</taxon>
        <taxon>Mycena</taxon>
    </lineage>
</organism>
<dbReference type="PANTHER" id="PTHR31796:SF2">
    <property type="entry name" value="SUZ DOMAIN-CONTAINING PROTEIN 1"/>
    <property type="match status" value="1"/>
</dbReference>
<evidence type="ECO:0000313" key="4">
    <source>
        <dbReference type="Proteomes" id="UP000636479"/>
    </source>
</evidence>
<sequence length="249" mass="25396">MHPTPMTMKRLPSSGSGAGAGGAGWDAGLPAASSSTQRLVGSTSSAGQGRPKTTTTPAGGVRVVDDWEEDDDPEEAVVMDESREKGTSARRTTGNRVLWEADADGEPSTVPTPMPAVVSSSRGNTSTLAPAAFQPQLRILKRSPATSPAPSPSPGPSAAKAETLEERERRYAEARERIFGEPEGTKGKPKGKEGSAKKGTGNGQPQVQVSRNPKGPAESIGNGEGSDLPAKGFAARRGKGPSSGNGAAG</sequence>
<name>A0A8H6VRK9_9AGAR</name>
<keyword evidence="4" id="KW-1185">Reference proteome</keyword>
<feature type="compositionally biased region" description="Polar residues" evidence="1">
    <location>
        <begin position="32"/>
        <end position="57"/>
    </location>
</feature>
<dbReference type="EMBL" id="JACAZF010000013">
    <property type="protein sequence ID" value="KAF7291452.1"/>
    <property type="molecule type" value="Genomic_DNA"/>
</dbReference>
<dbReference type="Proteomes" id="UP000636479">
    <property type="component" value="Unassembled WGS sequence"/>
</dbReference>
<dbReference type="AlphaFoldDB" id="A0A8H6VRK9"/>
<evidence type="ECO:0000313" key="3">
    <source>
        <dbReference type="EMBL" id="KAF7291452.1"/>
    </source>
</evidence>
<feature type="compositionally biased region" description="Basic and acidic residues" evidence="1">
    <location>
        <begin position="162"/>
        <end position="196"/>
    </location>
</feature>
<feature type="compositionally biased region" description="Acidic residues" evidence="1">
    <location>
        <begin position="66"/>
        <end position="78"/>
    </location>
</feature>
<feature type="compositionally biased region" description="Gly residues" evidence="1">
    <location>
        <begin position="16"/>
        <end position="25"/>
    </location>
</feature>
<feature type="compositionally biased region" description="Polar residues" evidence="1">
    <location>
        <begin position="118"/>
        <end position="128"/>
    </location>
</feature>
<reference evidence="3" key="1">
    <citation type="submission" date="2020-05" db="EMBL/GenBank/DDBJ databases">
        <title>Mycena genomes resolve the evolution of fungal bioluminescence.</title>
        <authorList>
            <person name="Tsai I.J."/>
        </authorList>
    </citation>
    <scope>NUCLEOTIDE SEQUENCE</scope>
    <source>
        <strain evidence="3">171206Taipei</strain>
    </source>
</reference>
<accession>A0A8H6VRK9</accession>
<comment type="caution">
    <text evidence="3">The sequence shown here is derived from an EMBL/GenBank/DDBJ whole genome shotgun (WGS) entry which is preliminary data.</text>
</comment>
<dbReference type="InterPro" id="IPR039228">
    <property type="entry name" value="SZRD1"/>
</dbReference>
<protein>
    <submittedName>
        <fullName evidence="3">SUZ domain-containing protein</fullName>
    </submittedName>
</protein>
<dbReference type="RefSeq" id="XP_037214574.1">
    <property type="nucleotide sequence ID" value="XM_037369368.1"/>
</dbReference>
<feature type="region of interest" description="Disordered" evidence="1">
    <location>
        <begin position="1"/>
        <end position="249"/>
    </location>
</feature>
<evidence type="ECO:0000256" key="1">
    <source>
        <dbReference type="SAM" id="MobiDB-lite"/>
    </source>
</evidence>
<feature type="domain" description="SUZ" evidence="2">
    <location>
        <begin position="113"/>
        <end position="183"/>
    </location>
</feature>
<dbReference type="PANTHER" id="PTHR31796">
    <property type="entry name" value="SUZ DOMAIN-CONTAINING PROTEIN 1"/>
    <property type="match status" value="1"/>
</dbReference>
<dbReference type="Pfam" id="PF12752">
    <property type="entry name" value="SUZ"/>
    <property type="match status" value="1"/>
</dbReference>